<evidence type="ECO:0000256" key="1">
    <source>
        <dbReference type="ARBA" id="ARBA00022598"/>
    </source>
</evidence>
<dbReference type="OrthoDB" id="24041at2"/>
<reference evidence="6 7" key="1">
    <citation type="submission" date="2019-12" db="EMBL/GenBank/DDBJ databases">
        <title>Shinella kummerowiae sp. nov., a symbiotic bacterium isolated from root nodules of the herbal legume Kummerowia stipulacea.</title>
        <authorList>
            <person name="Gao J."/>
        </authorList>
    </citation>
    <scope>NUCLEOTIDE SEQUENCE [LARGE SCALE GENOMIC DNA]</scope>
    <source>
        <strain evidence="6 7">CCBAU 25048</strain>
    </source>
</reference>
<organism evidence="6 7">
    <name type="scientific">Shinella kummerowiae</name>
    <dbReference type="NCBI Taxonomy" id="417745"/>
    <lineage>
        <taxon>Bacteria</taxon>
        <taxon>Pseudomonadati</taxon>
        <taxon>Pseudomonadota</taxon>
        <taxon>Alphaproteobacteria</taxon>
        <taxon>Hyphomicrobiales</taxon>
        <taxon>Rhizobiaceae</taxon>
        <taxon>Shinella</taxon>
    </lineage>
</organism>
<dbReference type="PANTHER" id="PTHR43585:SF2">
    <property type="entry name" value="ATP-GRASP ENZYME FSQD"/>
    <property type="match status" value="1"/>
</dbReference>
<evidence type="ECO:0000256" key="2">
    <source>
        <dbReference type="ARBA" id="ARBA00022741"/>
    </source>
</evidence>
<keyword evidence="7" id="KW-1185">Reference proteome</keyword>
<dbReference type="Gene3D" id="3.30.1490.20">
    <property type="entry name" value="ATP-grasp fold, A domain"/>
    <property type="match status" value="1"/>
</dbReference>
<evidence type="ECO:0000259" key="5">
    <source>
        <dbReference type="PROSITE" id="PS50975"/>
    </source>
</evidence>
<keyword evidence="2 4" id="KW-0547">Nucleotide-binding</keyword>
<dbReference type="Gene3D" id="3.30.470.20">
    <property type="entry name" value="ATP-grasp fold, B domain"/>
    <property type="match status" value="1"/>
</dbReference>
<accession>A0A6N8SN00</accession>
<keyword evidence="1" id="KW-0436">Ligase</keyword>
<dbReference type="EMBL" id="WUMK01000010">
    <property type="protein sequence ID" value="MXN48240.1"/>
    <property type="molecule type" value="Genomic_DNA"/>
</dbReference>
<dbReference type="Gene3D" id="3.40.50.20">
    <property type="match status" value="1"/>
</dbReference>
<dbReference type="RefSeq" id="WP_160861750.1">
    <property type="nucleotide sequence ID" value="NZ_WUMK01000010.1"/>
</dbReference>
<evidence type="ECO:0000313" key="6">
    <source>
        <dbReference type="EMBL" id="MXN48240.1"/>
    </source>
</evidence>
<dbReference type="InterPro" id="IPR052032">
    <property type="entry name" value="ATP-dep_AA_Ligase"/>
</dbReference>
<dbReference type="PROSITE" id="PS50975">
    <property type="entry name" value="ATP_GRASP"/>
    <property type="match status" value="1"/>
</dbReference>
<evidence type="ECO:0000256" key="4">
    <source>
        <dbReference type="PROSITE-ProRule" id="PRU00409"/>
    </source>
</evidence>
<evidence type="ECO:0000256" key="3">
    <source>
        <dbReference type="ARBA" id="ARBA00022840"/>
    </source>
</evidence>
<feature type="domain" description="ATP-grasp" evidence="5">
    <location>
        <begin position="117"/>
        <end position="308"/>
    </location>
</feature>
<dbReference type="GO" id="GO:0046872">
    <property type="term" value="F:metal ion binding"/>
    <property type="evidence" value="ECO:0007669"/>
    <property type="project" value="InterPro"/>
</dbReference>
<gene>
    <name evidence="6" type="ORF">GR138_23805</name>
</gene>
<protein>
    <submittedName>
        <fullName evidence="6">ATP-grasp domain-containing protein</fullName>
    </submittedName>
</protein>
<dbReference type="GO" id="GO:0005524">
    <property type="term" value="F:ATP binding"/>
    <property type="evidence" value="ECO:0007669"/>
    <property type="project" value="UniProtKB-UniRule"/>
</dbReference>
<dbReference type="InterPro" id="IPR013815">
    <property type="entry name" value="ATP_grasp_subdomain_1"/>
</dbReference>
<proteinExistence type="predicted"/>
<sequence length="389" mass="44494">MKFVFFSPHFPANGTEFCSRLHEASATVLGIGDAAYEHLAPRLKNALSEYYRIADMEDADQVLRAMGHFIHRWGRIDRFESLNEHWLEQDAAIRTDFNIPGIRRDFVENLKHKSKMSAFFRKAGVQTIRQHKYVDRAGVKAFVAEVGYPIVIKPDQGSGASNTVKVNDDADLDTFETTKRPGVSYLAEEFIDGIVLTYDGLVDRDGRIVFAASHRFEQSIMEVVNTNSHLNYYCLPFVDPAVEQAGRAAVKAFGIREKFFHIEFFETRSDKRIVALEINMRPPGAWMTDAINYSYDMDVYREWAGMVVNNKVGGPFTGRYYTGYASRKNHIRYVNDHQAILAAHGDRIVHFAPIEDVFSRAMGNAAYQFRSEDFEEVKAIVRFIQDVER</sequence>
<dbReference type="PANTHER" id="PTHR43585">
    <property type="entry name" value="FUMIPYRROLE BIOSYNTHESIS PROTEIN C"/>
    <property type="match status" value="1"/>
</dbReference>
<name>A0A6N8SN00_9HYPH</name>
<dbReference type="InterPro" id="IPR011761">
    <property type="entry name" value="ATP-grasp"/>
</dbReference>
<dbReference type="GO" id="GO:0016874">
    <property type="term" value="F:ligase activity"/>
    <property type="evidence" value="ECO:0007669"/>
    <property type="project" value="UniProtKB-KW"/>
</dbReference>
<dbReference type="SUPFAM" id="SSF56059">
    <property type="entry name" value="Glutathione synthetase ATP-binding domain-like"/>
    <property type="match status" value="1"/>
</dbReference>
<dbReference type="Proteomes" id="UP000435802">
    <property type="component" value="Unassembled WGS sequence"/>
</dbReference>
<keyword evidence="3 4" id="KW-0067">ATP-binding</keyword>
<comment type="caution">
    <text evidence="6">The sequence shown here is derived from an EMBL/GenBank/DDBJ whole genome shotgun (WGS) entry which is preliminary data.</text>
</comment>
<dbReference type="AlphaFoldDB" id="A0A6N8SN00"/>
<dbReference type="Pfam" id="PF13535">
    <property type="entry name" value="ATP-grasp_4"/>
    <property type="match status" value="1"/>
</dbReference>
<evidence type="ECO:0000313" key="7">
    <source>
        <dbReference type="Proteomes" id="UP000435802"/>
    </source>
</evidence>